<reference evidence="2 3" key="1">
    <citation type="submission" date="2023-02" db="EMBL/GenBank/DDBJ databases">
        <title>LHISI_Scaffold_Assembly.</title>
        <authorList>
            <person name="Stuart O.P."/>
            <person name="Cleave R."/>
            <person name="Magrath M.J.L."/>
            <person name="Mikheyev A.S."/>
        </authorList>
    </citation>
    <scope>NUCLEOTIDE SEQUENCE [LARGE SCALE GENOMIC DNA]</scope>
    <source>
        <strain evidence="2">Daus_M_001</strain>
        <tissue evidence="2">Leg muscle</tissue>
    </source>
</reference>
<protein>
    <submittedName>
        <fullName evidence="2">Uncharacterized protein</fullName>
    </submittedName>
</protein>
<name>A0ABQ9G8H0_9NEOP</name>
<evidence type="ECO:0000256" key="1">
    <source>
        <dbReference type="SAM" id="MobiDB-lite"/>
    </source>
</evidence>
<keyword evidence="3" id="KW-1185">Reference proteome</keyword>
<dbReference type="Proteomes" id="UP001159363">
    <property type="component" value="Chromosome 13"/>
</dbReference>
<accession>A0ABQ9G8H0</accession>
<proteinExistence type="predicted"/>
<evidence type="ECO:0000313" key="3">
    <source>
        <dbReference type="Proteomes" id="UP001159363"/>
    </source>
</evidence>
<evidence type="ECO:0000313" key="2">
    <source>
        <dbReference type="EMBL" id="KAJ8868718.1"/>
    </source>
</evidence>
<organism evidence="2 3">
    <name type="scientific">Dryococelus australis</name>
    <dbReference type="NCBI Taxonomy" id="614101"/>
    <lineage>
        <taxon>Eukaryota</taxon>
        <taxon>Metazoa</taxon>
        <taxon>Ecdysozoa</taxon>
        <taxon>Arthropoda</taxon>
        <taxon>Hexapoda</taxon>
        <taxon>Insecta</taxon>
        <taxon>Pterygota</taxon>
        <taxon>Neoptera</taxon>
        <taxon>Polyneoptera</taxon>
        <taxon>Phasmatodea</taxon>
        <taxon>Verophasmatodea</taxon>
        <taxon>Anareolatae</taxon>
        <taxon>Phasmatidae</taxon>
        <taxon>Eurycanthinae</taxon>
        <taxon>Dryococelus</taxon>
    </lineage>
</organism>
<comment type="caution">
    <text evidence="2">The sequence shown here is derived from an EMBL/GenBank/DDBJ whole genome shotgun (WGS) entry which is preliminary data.</text>
</comment>
<gene>
    <name evidence="2" type="ORF">PR048_030257</name>
</gene>
<feature type="region of interest" description="Disordered" evidence="1">
    <location>
        <begin position="510"/>
        <end position="530"/>
    </location>
</feature>
<dbReference type="EMBL" id="JARBHB010000014">
    <property type="protein sequence ID" value="KAJ8868718.1"/>
    <property type="molecule type" value="Genomic_DNA"/>
</dbReference>
<sequence length="1582" mass="175233">MVLRVLTFNIKDNKEAAKSSKAVHDKVNTFEINLMSLPLPAYILTGVLSDLRPGKREIPEKNPPTDGIVQHDSRVRKFGATQPGIEPGSPWWETFVTDTLRTHLFADDEELLCLDNLDQHLSTETDTQCMLGCPGDAMVSSYPPPPLLAVAIAYGSGSRVVRCRWKLGFHEDLPFPPLYDSGSVPYSPRFTLIGFQDLDVKGDQFPPDTSASFYFLVWTENCEFLLHSRQGLGINGGHWKCFVTRHATQSYWEDSFAFLAHLQPRRRVQYTQYLNLVDAFLLKAVHDKGATVVKGLARSPPTPVGSLPDFRKRKSCRTMPLVGGYSRKSPPPPTGPSIPALMHTHLASPSSAPTTTMFPPKSIHYTLHSENNFWWLQLTSKVAASVITLPHIHSYGLEAHASFEIKEAVSADCSVWEETTSVESYPHRGVKDPVTLTICRYKIGHAHNSSDTSNLHFTVTRFCKTNSIRRLLHVVIEFLWPPSGSIIRSAQWYRHIVLSWELHIAGSERAGETRDTRENPPTSGIVRHDSHMRESNQGHLVVNHLWRACCDPKSIQDGSRLRIFHTSDAWRTTPIWPVGCPSDLKSMKKLRIDCNVLDAKFPLYWIGVEQASKSGELQRKPRLPSKPLSEASHDARRVPILREMPTLHEDFLHKFVCKAHLARNEEVETTNPLSRPGDNRQQHVAGRCFPDAYSNIYEQHAPFSVYVQLTPVNQYKLYKVSPLKEAPRDMCVTERGNEEIQSSVTITYIVYTPASRSMAATSSTYSRANPLRLLGRKIMQGDMHRGKEGLGSHGLHFGAMSTSLSVLRASLNYEEQGKNHQDRRKNIATENSICHRGHVYLEYCCATSQRISSFPRSITHMSHRASFKGLSLHLRTNHLSTRDKWNHNAMLASLFSLAWCAERVTSLFERRDIQWGRSWSGAREANSGVAVARCVENPIRGLRNSVGRESNIGVAVAQAFKSAHLTVANLCKGYGVREVAVTGWLSRRATGGARGAPGGRGGKQAARSRVSIELARVAVGCLGESRPDGYAGAPCVAASGVTTCHGHRVDHRHRQEVTRPVLSEALGLTHQLTIKSFTAAVAEGIDCLPLTKASRVQSPPWTFHDLRACESCRPSHLPSPFVISLSRATQLSELSHYYHGAPGSMPAAVKLVSSQKACYVPASVIRIRLRVIVERAFQLGCPGVASITTPTSSLVPSQTGAANASNLPLSQHNVYCYVLQLAPAQLQHVIGDPPRPPLSLERCARSCLLLFWESREYRQRRDLLASETSSCLLEFPIPTQECSGDTGWRLRPPRRITRIGEDSRWRPKTLYILPQPSGWQSLMEAAWPSVRERNAVIGRVGAMLTGYIGIRKDPGSNPGPAILISVFEGFPQSLGVLFIVRASSKDDPEMIFLGVGLRTWLIFTAPVIVRAAASEMLTVPGPLQFRIAGVAGRKCSVHKSTEHLSLFKSCILVPTSHLPNRRSQQSRPIQPLSAESVHGMTRVTNTMCIVPVPCIHHIWPITAANEPMRVKRGGYEAVPECTGGGKRKSLNETLRPAASSGTIPTCENPGVTLSGNEAYSPRGVGLCDSWVRHSSGFDIPGV</sequence>